<dbReference type="RefSeq" id="WP_080809395.1">
    <property type="nucleotide sequence ID" value="NZ_LT828567.1"/>
</dbReference>
<evidence type="ECO:0000259" key="1">
    <source>
        <dbReference type="Pfam" id="PF07007"/>
    </source>
</evidence>
<dbReference type="AlphaFoldDB" id="A0A1W1HEA7"/>
<gene>
    <name evidence="2" type="ORF">MTBBW1_2490004</name>
</gene>
<dbReference type="PANTHER" id="PTHR39176:SF1">
    <property type="entry name" value="PERIPLASMIC PROTEIN"/>
    <property type="match status" value="1"/>
</dbReference>
<sequence>MIPRIVVSVTVYVLCFSNIALSDVKLSSQFSKCIDDSGGVTAAMLDCINQEHTLQDARLNKAYKKVMSQLTPERQKELKDAQRAWIKYRDANCNFYFDPDGGTAASLSGRDCFMTTTASRAEELENFIDE</sequence>
<dbReference type="PANTHER" id="PTHR39176">
    <property type="entry name" value="PERIPLASMIC PROTEIN-RELATED"/>
    <property type="match status" value="1"/>
</dbReference>
<organism evidence="2 3">
    <name type="scientific">Desulfamplus magnetovallimortis</name>
    <dbReference type="NCBI Taxonomy" id="1246637"/>
    <lineage>
        <taxon>Bacteria</taxon>
        <taxon>Pseudomonadati</taxon>
        <taxon>Thermodesulfobacteriota</taxon>
        <taxon>Desulfobacteria</taxon>
        <taxon>Desulfobacterales</taxon>
        <taxon>Desulfobacteraceae</taxon>
        <taxon>Desulfamplus</taxon>
    </lineage>
</organism>
<dbReference type="OrthoDB" id="7340239at2"/>
<feature type="domain" description="Lysozyme inhibitor LprI-like N-terminal" evidence="1">
    <location>
        <begin position="37"/>
        <end position="124"/>
    </location>
</feature>
<dbReference type="Pfam" id="PF07007">
    <property type="entry name" value="LprI"/>
    <property type="match status" value="1"/>
</dbReference>
<dbReference type="STRING" id="1246637.MTBBW1_2490004"/>
<reference evidence="2 3" key="1">
    <citation type="submission" date="2017-03" db="EMBL/GenBank/DDBJ databases">
        <authorList>
            <person name="Afonso C.L."/>
            <person name="Miller P.J."/>
            <person name="Scott M.A."/>
            <person name="Spackman E."/>
            <person name="Goraichik I."/>
            <person name="Dimitrov K.M."/>
            <person name="Suarez D.L."/>
            <person name="Swayne D.E."/>
        </authorList>
    </citation>
    <scope>NUCLEOTIDE SEQUENCE [LARGE SCALE GENOMIC DNA]</scope>
    <source>
        <strain evidence="2">PRJEB14757</strain>
    </source>
</reference>
<dbReference type="InterPro" id="IPR009739">
    <property type="entry name" value="LprI-like_N"/>
</dbReference>
<proteinExistence type="predicted"/>
<keyword evidence="3" id="KW-1185">Reference proteome</keyword>
<dbReference type="Proteomes" id="UP000191931">
    <property type="component" value="Unassembled WGS sequence"/>
</dbReference>
<evidence type="ECO:0000313" key="2">
    <source>
        <dbReference type="EMBL" id="SLM30827.1"/>
    </source>
</evidence>
<accession>A0A1W1HEA7</accession>
<dbReference type="EMBL" id="FWEV01000167">
    <property type="protein sequence ID" value="SLM30827.1"/>
    <property type="molecule type" value="Genomic_DNA"/>
</dbReference>
<dbReference type="Gene3D" id="1.20.1270.180">
    <property type="match status" value="1"/>
</dbReference>
<evidence type="ECO:0000313" key="3">
    <source>
        <dbReference type="Proteomes" id="UP000191931"/>
    </source>
</evidence>
<name>A0A1W1HEA7_9BACT</name>
<protein>
    <recommendedName>
        <fullName evidence="1">Lysozyme inhibitor LprI-like N-terminal domain-containing protein</fullName>
    </recommendedName>
</protein>